<evidence type="ECO:0000256" key="1">
    <source>
        <dbReference type="ARBA" id="ARBA00022801"/>
    </source>
</evidence>
<evidence type="ECO:0000313" key="4">
    <source>
        <dbReference type="EMBL" id="VTR95428.1"/>
    </source>
</evidence>
<evidence type="ECO:0000256" key="2">
    <source>
        <dbReference type="SAM" id="SignalP"/>
    </source>
</evidence>
<keyword evidence="2" id="KW-0732">Signal</keyword>
<dbReference type="AlphaFoldDB" id="A0A6P2D268"/>
<reference evidence="4 5" key="1">
    <citation type="submission" date="2019-05" db="EMBL/GenBank/DDBJ databases">
        <authorList>
            <consortium name="Science for Life Laboratories"/>
        </authorList>
    </citation>
    <scope>NUCLEOTIDE SEQUENCE [LARGE SCALE GENOMIC DNA]</scope>
    <source>
        <strain evidence="4">Soil9</strain>
    </source>
</reference>
<dbReference type="PANTHER" id="PTHR22946">
    <property type="entry name" value="DIENELACTONE HYDROLASE DOMAIN-CONTAINING PROTEIN-RELATED"/>
    <property type="match status" value="1"/>
</dbReference>
<dbReference type="GO" id="GO:0052689">
    <property type="term" value="F:carboxylic ester hydrolase activity"/>
    <property type="evidence" value="ECO:0007669"/>
    <property type="project" value="UniProtKB-ARBA"/>
</dbReference>
<keyword evidence="1 4" id="KW-0378">Hydrolase</keyword>
<dbReference type="InterPro" id="IPR029058">
    <property type="entry name" value="AB_hydrolase_fold"/>
</dbReference>
<protein>
    <recommendedName>
        <fullName evidence="3">Peptidase S9 prolyl oligopeptidase catalytic domain-containing protein</fullName>
    </recommendedName>
</protein>
<name>A0A6P2D268_9BACT</name>
<dbReference type="RefSeq" id="WP_162669845.1">
    <property type="nucleotide sequence ID" value="NZ_LR593886.1"/>
</dbReference>
<dbReference type="SUPFAM" id="SSF53474">
    <property type="entry name" value="alpha/beta-Hydrolases"/>
    <property type="match status" value="1"/>
</dbReference>
<keyword evidence="5" id="KW-1185">Reference proteome</keyword>
<feature type="chain" id="PRO_5026960409" description="Peptidase S9 prolyl oligopeptidase catalytic domain-containing protein" evidence="2">
    <location>
        <begin position="22"/>
        <end position="367"/>
    </location>
</feature>
<proteinExistence type="predicted"/>
<organism evidence="4 5">
    <name type="scientific">Gemmata massiliana</name>
    <dbReference type="NCBI Taxonomy" id="1210884"/>
    <lineage>
        <taxon>Bacteria</taxon>
        <taxon>Pseudomonadati</taxon>
        <taxon>Planctomycetota</taxon>
        <taxon>Planctomycetia</taxon>
        <taxon>Gemmatales</taxon>
        <taxon>Gemmataceae</taxon>
        <taxon>Gemmata</taxon>
    </lineage>
</organism>
<feature type="signal peptide" evidence="2">
    <location>
        <begin position="1"/>
        <end position="21"/>
    </location>
</feature>
<dbReference type="EMBL" id="LR593886">
    <property type="protein sequence ID" value="VTR95428.1"/>
    <property type="molecule type" value="Genomic_DNA"/>
</dbReference>
<accession>A0A6P2D268</accession>
<feature type="domain" description="Peptidase S9 prolyl oligopeptidase catalytic" evidence="3">
    <location>
        <begin position="196"/>
        <end position="263"/>
    </location>
</feature>
<evidence type="ECO:0000313" key="5">
    <source>
        <dbReference type="Proteomes" id="UP000464178"/>
    </source>
</evidence>
<dbReference type="InterPro" id="IPR050261">
    <property type="entry name" value="FrsA_esterase"/>
</dbReference>
<sequence>MRTSRWLPVVLAALVCAPVLADEPPAKLAPYFKPPKELVNDFGGYRSPLRFDDGTDVKTAADWKKRREEIRKYWHVQMGEWPALIAKPKVELSAKEDRDGVTQYKLAIETALGRVVEDAYLLVPPGKGPFPAVVVVFYEANTAIGRGQTEFRDFAIQLAKRGFVALSLGGDPNTYYPTKDKCRIQPLSFHAYEAANCYNALANMPNVDPKRIGVLGHSYGGKWAMFAAALHDKFACGAWSDPGIMFDETRGNVNYWEPWYLGFDGSLKGPRKPGIPNEKNPRTGPYKKLVEEKRDLTDLHALLAPRPFLVSGGAEDPPERWKALNHTVAVNKLLDAENRVAMTNRKEHSPNAESNELLYAFFEWALK</sequence>
<dbReference type="KEGG" id="gms:SOIL9_22860"/>
<dbReference type="Proteomes" id="UP000464178">
    <property type="component" value="Chromosome"/>
</dbReference>
<dbReference type="Pfam" id="PF00326">
    <property type="entry name" value="Peptidase_S9"/>
    <property type="match status" value="1"/>
</dbReference>
<evidence type="ECO:0000259" key="3">
    <source>
        <dbReference type="Pfam" id="PF00326"/>
    </source>
</evidence>
<gene>
    <name evidence="4" type="ORF">SOIL9_22860</name>
</gene>
<dbReference type="Gene3D" id="3.40.50.1820">
    <property type="entry name" value="alpha/beta hydrolase"/>
    <property type="match status" value="1"/>
</dbReference>
<dbReference type="InterPro" id="IPR001375">
    <property type="entry name" value="Peptidase_S9_cat"/>
</dbReference>
<dbReference type="PANTHER" id="PTHR22946:SF9">
    <property type="entry name" value="POLYKETIDE TRANSFERASE AF380"/>
    <property type="match status" value="1"/>
</dbReference>